<proteinExistence type="predicted"/>
<dbReference type="InterPro" id="IPR036047">
    <property type="entry name" value="F-box-like_dom_sf"/>
</dbReference>
<dbReference type="Gene3D" id="1.25.40.20">
    <property type="entry name" value="Ankyrin repeat-containing domain"/>
    <property type="match status" value="2"/>
</dbReference>
<evidence type="ECO:0000313" key="5">
    <source>
        <dbReference type="EMBL" id="OOQ89783.1"/>
    </source>
</evidence>
<dbReference type="PROSITE" id="PS50181">
    <property type="entry name" value="FBOX"/>
    <property type="match status" value="1"/>
</dbReference>
<dbReference type="Pfam" id="PF12796">
    <property type="entry name" value="Ank_2"/>
    <property type="match status" value="2"/>
</dbReference>
<dbReference type="AlphaFoldDB" id="A0A1S9RW68"/>
<reference evidence="5" key="1">
    <citation type="submission" date="2015-09" db="EMBL/GenBank/DDBJ databases">
        <authorList>
            <person name="Jackson K.R."/>
            <person name="Lunt B.L."/>
            <person name="Fisher J.N.B."/>
            <person name="Gardner A.V."/>
            <person name="Bailey M.E."/>
            <person name="Deus L.M."/>
            <person name="Earl A.S."/>
            <person name="Gibby P.D."/>
            <person name="Hartmann K.A."/>
            <person name="Liu J.E."/>
            <person name="Manci A.M."/>
            <person name="Nielsen D.A."/>
            <person name="Solomon M.B."/>
            <person name="Breakwell D.P."/>
            <person name="Burnett S.H."/>
            <person name="Grose J.H."/>
        </authorList>
    </citation>
    <scope>NUCLEOTIDE SEQUENCE [LARGE SCALE GENOMIC DNA]</scope>
    <source>
        <strain evidence="5">LaBioMMi 136</strain>
    </source>
</reference>
<sequence length="390" mass="42787">MPPNLGDLPPEIILQIAQNLDNQSLLRLARCCRALCWLLTPETGQRAHTAAFAPLDLYEENFIYDYGQRHGVDDPVFSLHASYGVPAGEFGASDWDVLGRAVAGGGLDNVRGLLKHNVDPNSYVVSGERLLSLAVQSRNVDMVRLLLEFGADASRLDLITDTSPLVHAARGQKEEIVRLLIEASADLNSNMVMQSIAAYCTPETMQMAIAYGGNPAAISSGGLTLLRGIAYRNDTHPFNLVQSELQPTIINAQNDVGHTALHIALSDEYSHLAMHLACHPEIDVHIQDIWGLTALHLAIRDRRFDVAYALIQMSSNFQLLSLHGENCLRLAVESGSVPFTRMLLERGAIMISNVTAFGSIFAWATRHGDPEMVALFRQHVFEEVTRSTIG</sequence>
<dbReference type="PROSITE" id="PS50297">
    <property type="entry name" value="ANK_REP_REGION"/>
    <property type="match status" value="2"/>
</dbReference>
<dbReference type="InterPro" id="IPR036770">
    <property type="entry name" value="Ankyrin_rpt-contain_sf"/>
</dbReference>
<evidence type="ECO:0000259" key="4">
    <source>
        <dbReference type="PROSITE" id="PS50181"/>
    </source>
</evidence>
<evidence type="ECO:0000256" key="2">
    <source>
        <dbReference type="ARBA" id="ARBA00023043"/>
    </source>
</evidence>
<dbReference type="PANTHER" id="PTHR24198:SF165">
    <property type="entry name" value="ANKYRIN REPEAT-CONTAINING PROTEIN-RELATED"/>
    <property type="match status" value="1"/>
</dbReference>
<evidence type="ECO:0000256" key="1">
    <source>
        <dbReference type="ARBA" id="ARBA00022737"/>
    </source>
</evidence>
<dbReference type="PROSITE" id="PS50088">
    <property type="entry name" value="ANK_REPEAT"/>
    <property type="match status" value="2"/>
</dbReference>
<organism evidence="5">
    <name type="scientific">Penicillium brasilianum</name>
    <dbReference type="NCBI Taxonomy" id="104259"/>
    <lineage>
        <taxon>Eukaryota</taxon>
        <taxon>Fungi</taxon>
        <taxon>Dikarya</taxon>
        <taxon>Ascomycota</taxon>
        <taxon>Pezizomycotina</taxon>
        <taxon>Eurotiomycetes</taxon>
        <taxon>Eurotiomycetidae</taxon>
        <taxon>Eurotiales</taxon>
        <taxon>Aspergillaceae</taxon>
        <taxon>Penicillium</taxon>
    </lineage>
</organism>
<dbReference type="EMBL" id="LJBN01000102">
    <property type="protein sequence ID" value="OOQ89783.1"/>
    <property type="molecule type" value="Genomic_DNA"/>
</dbReference>
<comment type="caution">
    <text evidence="5">The sequence shown here is derived from an EMBL/GenBank/DDBJ whole genome shotgun (WGS) entry which is preliminary data.</text>
</comment>
<feature type="domain" description="F-box" evidence="4">
    <location>
        <begin position="2"/>
        <end position="33"/>
    </location>
</feature>
<dbReference type="SUPFAM" id="SSF48403">
    <property type="entry name" value="Ankyrin repeat"/>
    <property type="match status" value="1"/>
</dbReference>
<feature type="repeat" description="ANK" evidence="3">
    <location>
        <begin position="160"/>
        <end position="192"/>
    </location>
</feature>
<dbReference type="Proteomes" id="UP000190744">
    <property type="component" value="Unassembled WGS sequence"/>
</dbReference>
<accession>A0A1S9RW68</accession>
<protein>
    <recommendedName>
        <fullName evidence="4">F-box domain-containing protein</fullName>
    </recommendedName>
</protein>
<name>A0A1S9RW68_PENBI</name>
<dbReference type="SMART" id="SM00248">
    <property type="entry name" value="ANK"/>
    <property type="match status" value="6"/>
</dbReference>
<dbReference type="SUPFAM" id="SSF81383">
    <property type="entry name" value="F-box domain"/>
    <property type="match status" value="1"/>
</dbReference>
<evidence type="ECO:0000256" key="3">
    <source>
        <dbReference type="PROSITE-ProRule" id="PRU00023"/>
    </source>
</evidence>
<feature type="repeat" description="ANK" evidence="3">
    <location>
        <begin position="126"/>
        <end position="158"/>
    </location>
</feature>
<dbReference type="Pfam" id="PF12937">
    <property type="entry name" value="F-box-like"/>
    <property type="match status" value="1"/>
</dbReference>
<gene>
    <name evidence="5" type="ORF">PEBR_06553</name>
</gene>
<dbReference type="CDD" id="cd09917">
    <property type="entry name" value="F-box_SF"/>
    <property type="match status" value="1"/>
</dbReference>
<dbReference type="PANTHER" id="PTHR24198">
    <property type="entry name" value="ANKYRIN REPEAT AND PROTEIN KINASE DOMAIN-CONTAINING PROTEIN"/>
    <property type="match status" value="1"/>
</dbReference>
<keyword evidence="2 3" id="KW-0040">ANK repeat</keyword>
<dbReference type="InterPro" id="IPR001810">
    <property type="entry name" value="F-box_dom"/>
</dbReference>
<dbReference type="InterPro" id="IPR002110">
    <property type="entry name" value="Ankyrin_rpt"/>
</dbReference>
<keyword evidence="1" id="KW-0677">Repeat</keyword>